<organism evidence="2 3">
    <name type="scientific">Suillus placidus</name>
    <dbReference type="NCBI Taxonomy" id="48579"/>
    <lineage>
        <taxon>Eukaryota</taxon>
        <taxon>Fungi</taxon>
        <taxon>Dikarya</taxon>
        <taxon>Basidiomycota</taxon>
        <taxon>Agaricomycotina</taxon>
        <taxon>Agaricomycetes</taxon>
        <taxon>Agaricomycetidae</taxon>
        <taxon>Boletales</taxon>
        <taxon>Suillineae</taxon>
        <taxon>Suillaceae</taxon>
        <taxon>Suillus</taxon>
    </lineage>
</organism>
<proteinExistence type="predicted"/>
<sequence>MPKCRRGGSLGTPLHYTTNQAPKMPKCCKRGSLGVPLRALDLPQNEDNAGELERSTRSHDLSLDNAGGLKMCIVYYMLPKNTAKKRAAGGSVMRINGPPGSLAVSPGLASPSSAEEAELVQPDVHSPWCLICRDGAEGDIVLYECNTCPQVICNKCIAVPSDSLELIARLNILFMCLACHTQRTLSKPRPYYHYTNDYKGFYRGSLPAQGEEPALQGFLQLNGRFETGSCAILAATPIAVIHFIVGGSNEVVMPVPLLSHYLKYYFPNSRYIYLEVLFDVTMHKNSAYTCAKEAIFVELKAHLKRGRHVLAFFSDHSKEDSSLLFAGKEKGSFVAMSISQSGILKAATMIFLVYGSVVAHVEPFHELQDTILNFNMALATIFSAAQFQPLIATNFLLALAEQVVIEKLDLRQAFPCLLNLSSCLGQLSKIILMTRDDANVWVSIVSISHAIRRYYRQFLTDEDDIRAKDEVLGDEPDEPEDEPCGLSPEEREAAAHPKDATFYKKEASDWDVAQKPFKQEIDEYDKEEQVKLGVKNEIKYRTDHARDWFKNMTPAQKKEVENAREKYQKKHLKKALDDFTKQMRHTMECQVMILISHKKSTDQTLSISFTSPSPSIAKKLLCRVLDGIRIGCLKVFAEWLKSDFYPEENDDKSDEDEEDDGKASLPKLILDKSGYVKLPSHVVVATRGQQELVRQIFCMSYKVFTNTAKPVPWRKVVGNPTLYLAPEARKAAKKKLVVFDLAKLGDMSKERLQNAVPYQGKSKKMYMEIEDNIPSRQHSVTHTKELAGVAVSSEGAASTHPTACIMRPVRGNFESEPAGAATMERRASSAKSDSSEDHDLPVLNWESSIIEQTAWPAWATWSYEEFYLLSNLHSVDGEARKFLEMTVSTKISGLASAMRVSLGLGLLLREYKRAIEYEADEATSETPPYISALTLDIGILDLVIEAVSKVRGGVIHLLKARDI</sequence>
<accession>A0A9P6ZT40</accession>
<evidence type="ECO:0000256" key="1">
    <source>
        <dbReference type="SAM" id="MobiDB-lite"/>
    </source>
</evidence>
<keyword evidence="3" id="KW-1185">Reference proteome</keyword>
<protein>
    <submittedName>
        <fullName evidence="2">Uncharacterized protein</fullName>
    </submittedName>
</protein>
<name>A0A9P6ZT40_9AGAM</name>
<feature type="compositionally biased region" description="Basic and acidic residues" evidence="1">
    <location>
        <begin position="823"/>
        <end position="837"/>
    </location>
</feature>
<gene>
    <name evidence="2" type="ORF">EV702DRAFT_1046307</name>
</gene>
<comment type="caution">
    <text evidence="2">The sequence shown here is derived from an EMBL/GenBank/DDBJ whole genome shotgun (WGS) entry which is preliminary data.</text>
</comment>
<dbReference type="Proteomes" id="UP000714275">
    <property type="component" value="Unassembled WGS sequence"/>
</dbReference>
<feature type="region of interest" description="Disordered" evidence="1">
    <location>
        <begin position="470"/>
        <end position="498"/>
    </location>
</feature>
<dbReference type="SUPFAM" id="SSF57903">
    <property type="entry name" value="FYVE/PHD zinc finger"/>
    <property type="match status" value="1"/>
</dbReference>
<feature type="region of interest" description="Disordered" evidence="1">
    <location>
        <begin position="817"/>
        <end position="837"/>
    </location>
</feature>
<dbReference type="InterPro" id="IPR011011">
    <property type="entry name" value="Znf_FYVE_PHD"/>
</dbReference>
<feature type="compositionally biased region" description="Basic and acidic residues" evidence="1">
    <location>
        <begin position="488"/>
        <end position="498"/>
    </location>
</feature>
<feature type="compositionally biased region" description="Acidic residues" evidence="1">
    <location>
        <begin position="472"/>
        <end position="483"/>
    </location>
</feature>
<evidence type="ECO:0000313" key="2">
    <source>
        <dbReference type="EMBL" id="KAG1776137.1"/>
    </source>
</evidence>
<reference evidence="2" key="1">
    <citation type="journal article" date="2020" name="New Phytol.">
        <title>Comparative genomics reveals dynamic genome evolution in host specialist ectomycorrhizal fungi.</title>
        <authorList>
            <person name="Lofgren L.A."/>
            <person name="Nguyen N.H."/>
            <person name="Vilgalys R."/>
            <person name="Ruytinx J."/>
            <person name="Liao H.L."/>
            <person name="Branco S."/>
            <person name="Kuo A."/>
            <person name="LaButti K."/>
            <person name="Lipzen A."/>
            <person name="Andreopoulos W."/>
            <person name="Pangilinan J."/>
            <person name="Riley R."/>
            <person name="Hundley H."/>
            <person name="Na H."/>
            <person name="Barry K."/>
            <person name="Grigoriev I.V."/>
            <person name="Stajich J.E."/>
            <person name="Kennedy P.G."/>
        </authorList>
    </citation>
    <scope>NUCLEOTIDE SEQUENCE</scope>
    <source>
        <strain evidence="2">DOB743</strain>
    </source>
</reference>
<evidence type="ECO:0000313" key="3">
    <source>
        <dbReference type="Proteomes" id="UP000714275"/>
    </source>
</evidence>
<dbReference type="EMBL" id="JABBWD010000028">
    <property type="protein sequence ID" value="KAG1776137.1"/>
    <property type="molecule type" value="Genomic_DNA"/>
</dbReference>
<dbReference type="AlphaFoldDB" id="A0A9P6ZT40"/>
<dbReference type="OrthoDB" id="2691791at2759"/>